<dbReference type="InterPro" id="IPR030388">
    <property type="entry name" value="G_ERA_dom"/>
</dbReference>
<dbReference type="Gene3D" id="3.30.300.20">
    <property type="match status" value="1"/>
</dbReference>
<keyword evidence="4 6" id="KW-0694">RNA-binding</keyword>
<feature type="region of interest" description="G1" evidence="7">
    <location>
        <begin position="21"/>
        <end position="28"/>
    </location>
</feature>
<comment type="subunit">
    <text evidence="6">Monomer.</text>
</comment>
<dbReference type="CDD" id="cd04163">
    <property type="entry name" value="Era"/>
    <property type="match status" value="1"/>
</dbReference>
<feature type="binding site" evidence="6">
    <location>
        <begin position="21"/>
        <end position="28"/>
    </location>
    <ligand>
        <name>GTP</name>
        <dbReference type="ChEBI" id="CHEBI:37565"/>
    </ligand>
</feature>
<dbReference type="GO" id="GO:0005886">
    <property type="term" value="C:plasma membrane"/>
    <property type="evidence" value="ECO:0007669"/>
    <property type="project" value="UniProtKB-SubCell"/>
</dbReference>
<evidence type="ECO:0000256" key="8">
    <source>
        <dbReference type="RuleBase" id="RU003761"/>
    </source>
</evidence>
<dbReference type="InterPro" id="IPR015946">
    <property type="entry name" value="KH_dom-like_a/b"/>
</dbReference>
<dbReference type="InterPro" id="IPR005225">
    <property type="entry name" value="Small_GTP-bd"/>
</dbReference>
<dbReference type="NCBIfam" id="TIGR00231">
    <property type="entry name" value="small_GTP"/>
    <property type="match status" value="1"/>
</dbReference>
<comment type="function">
    <text evidence="6">An essential GTPase that binds both GDP and GTP, with rapid nucleotide exchange. Plays a role in 16S rRNA processing and 30S ribosomal subunit biogenesis and possibly also in cell cycle regulation and energy metabolism.</text>
</comment>
<dbReference type="CDD" id="cd22534">
    <property type="entry name" value="KH-II_Era"/>
    <property type="match status" value="1"/>
</dbReference>
<feature type="region of interest" description="G5" evidence="7">
    <location>
        <begin position="160"/>
        <end position="162"/>
    </location>
</feature>
<dbReference type="PANTHER" id="PTHR42698:SF1">
    <property type="entry name" value="GTPASE ERA, MITOCHONDRIAL"/>
    <property type="match status" value="1"/>
</dbReference>
<feature type="domain" description="Era-type G" evidence="10">
    <location>
        <begin position="13"/>
        <end position="181"/>
    </location>
</feature>
<name>A0A2M8P3K9_9CHLR</name>
<dbReference type="GO" id="GO:0070181">
    <property type="term" value="F:small ribosomal subunit rRNA binding"/>
    <property type="evidence" value="ECO:0007669"/>
    <property type="project" value="UniProtKB-UniRule"/>
</dbReference>
<dbReference type="InterPro" id="IPR004044">
    <property type="entry name" value="KH_dom_type_2"/>
</dbReference>
<evidence type="ECO:0000313" key="11">
    <source>
        <dbReference type="EMBL" id="PJF32136.1"/>
    </source>
</evidence>
<dbReference type="PANTHER" id="PTHR42698">
    <property type="entry name" value="GTPASE ERA"/>
    <property type="match status" value="1"/>
</dbReference>
<dbReference type="PROSITE" id="PS51713">
    <property type="entry name" value="G_ERA"/>
    <property type="match status" value="1"/>
</dbReference>
<comment type="subcellular location">
    <subcellularLocation>
        <location evidence="6">Cytoplasm</location>
    </subcellularLocation>
    <subcellularLocation>
        <location evidence="6">Cell membrane</location>
        <topology evidence="6">Peripheral membrane protein</topology>
    </subcellularLocation>
</comment>
<dbReference type="HAMAP" id="MF_00367">
    <property type="entry name" value="GTPase_Era"/>
    <property type="match status" value="1"/>
</dbReference>
<organism evidence="11 12">
    <name type="scientific">Candidatus Thermofonsia Clade 1 bacterium</name>
    <dbReference type="NCBI Taxonomy" id="2364210"/>
    <lineage>
        <taxon>Bacteria</taxon>
        <taxon>Bacillati</taxon>
        <taxon>Chloroflexota</taxon>
        <taxon>Candidatus Thermofontia</taxon>
        <taxon>Candidatus Thermofonsia Clade 1</taxon>
    </lineage>
</organism>
<feature type="domain" description="KH type-2" evidence="9">
    <location>
        <begin position="212"/>
        <end position="289"/>
    </location>
</feature>
<proteinExistence type="inferred from homology"/>
<accession>A0A2M8P3K9</accession>
<dbReference type="GO" id="GO:0005829">
    <property type="term" value="C:cytosol"/>
    <property type="evidence" value="ECO:0007669"/>
    <property type="project" value="TreeGrafter"/>
</dbReference>
<evidence type="ECO:0000313" key="12">
    <source>
        <dbReference type="Proteomes" id="UP000228921"/>
    </source>
</evidence>
<dbReference type="AlphaFoldDB" id="A0A2M8P3K9"/>
<feature type="region of interest" description="G4" evidence="7">
    <location>
        <begin position="131"/>
        <end position="134"/>
    </location>
</feature>
<dbReference type="Proteomes" id="UP000228921">
    <property type="component" value="Unassembled WGS sequence"/>
</dbReference>
<dbReference type="SUPFAM" id="SSF52540">
    <property type="entry name" value="P-loop containing nucleoside triphosphate hydrolases"/>
    <property type="match status" value="1"/>
</dbReference>
<comment type="caution">
    <text evidence="11">The sequence shown here is derived from an EMBL/GenBank/DDBJ whole genome shotgun (WGS) entry which is preliminary data.</text>
</comment>
<keyword evidence="5 6" id="KW-0342">GTP-binding</keyword>
<evidence type="ECO:0000259" key="10">
    <source>
        <dbReference type="PROSITE" id="PS51713"/>
    </source>
</evidence>
<evidence type="ECO:0000256" key="3">
    <source>
        <dbReference type="ARBA" id="ARBA00022741"/>
    </source>
</evidence>
<feature type="region of interest" description="G2" evidence="7">
    <location>
        <begin position="47"/>
        <end position="51"/>
    </location>
</feature>
<dbReference type="GO" id="GO:0003924">
    <property type="term" value="F:GTPase activity"/>
    <property type="evidence" value="ECO:0007669"/>
    <property type="project" value="UniProtKB-UniRule"/>
</dbReference>
<sequence>MSDAHAETPELLHSGYVAVVGKPNVGKSTLMNRILGEKIAIVSPKPQTTRLRQLGIYTAPDVQAIFVDTPGIHQPRHKLGKFMVEVARAALNDADVILFVCDLVTLPDDDDARAAAMIREAVKVPVVLALNKLDLLKPDQVIPHIEAYRALMPEADWESLSAANGDGVPALLRRVIEKLPPGPLYYPEDQLSTTALRDIAAEIVREKVLLNLEQEVPHAVAVEVEEFAERSPTLTYIRVVIYVERESQKGILIGRGGAMLKKIGSEARAELEQLLGTQVYLEPWVKVLKNWRQDEALLARLGYKLRPQ</sequence>
<keyword evidence="6" id="KW-1003">Cell membrane</keyword>
<keyword evidence="6" id="KW-0699">rRNA-binding</keyword>
<protein>
    <recommendedName>
        <fullName evidence="2 6">GTPase Era</fullName>
    </recommendedName>
</protein>
<dbReference type="FunFam" id="3.30.300.20:FF:000003">
    <property type="entry name" value="GTPase Era"/>
    <property type="match status" value="1"/>
</dbReference>
<dbReference type="InterPro" id="IPR005662">
    <property type="entry name" value="GTPase_Era-like"/>
</dbReference>
<evidence type="ECO:0000259" key="9">
    <source>
        <dbReference type="PROSITE" id="PS50823"/>
    </source>
</evidence>
<dbReference type="InterPro" id="IPR009019">
    <property type="entry name" value="KH_sf_prok-type"/>
</dbReference>
<keyword evidence="3 6" id="KW-0547">Nucleotide-binding</keyword>
<evidence type="ECO:0000256" key="5">
    <source>
        <dbReference type="ARBA" id="ARBA00023134"/>
    </source>
</evidence>
<dbReference type="EMBL" id="PGTK01000001">
    <property type="protein sequence ID" value="PJF32136.1"/>
    <property type="molecule type" value="Genomic_DNA"/>
</dbReference>
<dbReference type="SUPFAM" id="SSF54814">
    <property type="entry name" value="Prokaryotic type KH domain (KH-domain type II)"/>
    <property type="match status" value="1"/>
</dbReference>
<feature type="binding site" evidence="6">
    <location>
        <begin position="68"/>
        <end position="72"/>
    </location>
    <ligand>
        <name>GTP</name>
        <dbReference type="ChEBI" id="CHEBI:37565"/>
    </ligand>
</feature>
<dbReference type="InterPro" id="IPR006073">
    <property type="entry name" value="GTP-bd"/>
</dbReference>
<keyword evidence="6" id="KW-0963">Cytoplasm</keyword>
<comment type="similarity">
    <text evidence="1 6 7 8">Belongs to the TRAFAC class TrmE-Era-EngA-EngB-Septin-like GTPase superfamily. Era GTPase family.</text>
</comment>
<dbReference type="GO" id="GO:0043024">
    <property type="term" value="F:ribosomal small subunit binding"/>
    <property type="evidence" value="ECO:0007669"/>
    <property type="project" value="TreeGrafter"/>
</dbReference>
<dbReference type="PROSITE" id="PS50823">
    <property type="entry name" value="KH_TYPE_2"/>
    <property type="match status" value="1"/>
</dbReference>
<gene>
    <name evidence="6" type="primary">era</name>
    <name evidence="11" type="ORF">CUN51_00465</name>
</gene>
<dbReference type="GO" id="GO:0005525">
    <property type="term" value="F:GTP binding"/>
    <property type="evidence" value="ECO:0007669"/>
    <property type="project" value="UniProtKB-UniRule"/>
</dbReference>
<dbReference type="GO" id="GO:0000028">
    <property type="term" value="P:ribosomal small subunit assembly"/>
    <property type="evidence" value="ECO:0007669"/>
    <property type="project" value="TreeGrafter"/>
</dbReference>
<feature type="binding site" evidence="6">
    <location>
        <begin position="131"/>
        <end position="134"/>
    </location>
    <ligand>
        <name>GTP</name>
        <dbReference type="ChEBI" id="CHEBI:37565"/>
    </ligand>
</feature>
<reference evidence="11 12" key="1">
    <citation type="submission" date="2017-11" db="EMBL/GenBank/DDBJ databases">
        <title>Evolution of Phototrophy in the Chloroflexi Phylum Driven by Horizontal Gene Transfer.</title>
        <authorList>
            <person name="Ward L.M."/>
            <person name="Hemp J."/>
            <person name="Shih P.M."/>
            <person name="Mcglynn S.E."/>
            <person name="Fischer W."/>
        </authorList>
    </citation>
    <scope>NUCLEOTIDE SEQUENCE [LARGE SCALE GENOMIC DNA]</scope>
    <source>
        <strain evidence="11">CP2_2F</strain>
    </source>
</reference>
<dbReference type="NCBIfam" id="TIGR00436">
    <property type="entry name" value="era"/>
    <property type="match status" value="1"/>
</dbReference>
<evidence type="ECO:0000256" key="2">
    <source>
        <dbReference type="ARBA" id="ARBA00020484"/>
    </source>
</evidence>
<keyword evidence="6" id="KW-0472">Membrane</keyword>
<evidence type="ECO:0000256" key="1">
    <source>
        <dbReference type="ARBA" id="ARBA00007921"/>
    </source>
</evidence>
<dbReference type="Pfam" id="PF01926">
    <property type="entry name" value="MMR_HSR1"/>
    <property type="match status" value="1"/>
</dbReference>
<dbReference type="InterPro" id="IPR027417">
    <property type="entry name" value="P-loop_NTPase"/>
</dbReference>
<evidence type="ECO:0000256" key="6">
    <source>
        <dbReference type="HAMAP-Rule" id="MF_00367"/>
    </source>
</evidence>
<dbReference type="Pfam" id="PF07650">
    <property type="entry name" value="KH_2"/>
    <property type="match status" value="1"/>
</dbReference>
<feature type="region of interest" description="G3" evidence="7">
    <location>
        <begin position="68"/>
        <end position="71"/>
    </location>
</feature>
<dbReference type="NCBIfam" id="NF000908">
    <property type="entry name" value="PRK00089.1"/>
    <property type="match status" value="1"/>
</dbReference>
<dbReference type="Gene3D" id="3.40.50.300">
    <property type="entry name" value="P-loop containing nucleotide triphosphate hydrolases"/>
    <property type="match status" value="1"/>
</dbReference>
<evidence type="ECO:0000256" key="7">
    <source>
        <dbReference type="PROSITE-ProRule" id="PRU01050"/>
    </source>
</evidence>
<keyword evidence="6" id="KW-0690">Ribosome biogenesis</keyword>
<evidence type="ECO:0000256" key="4">
    <source>
        <dbReference type="ARBA" id="ARBA00022884"/>
    </source>
</evidence>